<proteinExistence type="predicted"/>
<dbReference type="Gene3D" id="3.10.20.90">
    <property type="entry name" value="Phosphatidylinositol 3-kinase Catalytic Subunit, Chain A, domain 1"/>
    <property type="match status" value="1"/>
</dbReference>
<dbReference type="OrthoDB" id="21589at2759"/>
<reference evidence="4" key="1">
    <citation type="journal article" date="2014" name="Genome Announc.">
        <title>Genome sequence and annotation of Acremonium chrysogenum, producer of the beta-lactam antibiotic cephalosporin C.</title>
        <authorList>
            <person name="Terfehr D."/>
            <person name="Dahlmann T.A."/>
            <person name="Specht T."/>
            <person name="Zadra I."/>
            <person name="Kuernsteiner H."/>
            <person name="Kueck U."/>
        </authorList>
    </citation>
    <scope>NUCLEOTIDE SEQUENCE [LARGE SCALE GENOMIC DNA]</scope>
    <source>
        <strain evidence="4">ATCC 11550 / CBS 779.69 / DSM 880 / IAM 14645 / JCM 23072 / IMI 49137</strain>
    </source>
</reference>
<dbReference type="EMBL" id="JPKY01000183">
    <property type="protein sequence ID" value="KFH40606.1"/>
    <property type="molecule type" value="Genomic_DNA"/>
</dbReference>
<feature type="region of interest" description="Disordered" evidence="1">
    <location>
        <begin position="221"/>
        <end position="247"/>
    </location>
</feature>
<keyword evidence="2" id="KW-0812">Transmembrane</keyword>
<feature type="compositionally biased region" description="Polar residues" evidence="1">
    <location>
        <begin position="689"/>
        <end position="699"/>
    </location>
</feature>
<feature type="region of interest" description="Disordered" evidence="1">
    <location>
        <begin position="109"/>
        <end position="184"/>
    </location>
</feature>
<feature type="transmembrane region" description="Helical" evidence="2">
    <location>
        <begin position="487"/>
        <end position="505"/>
    </location>
</feature>
<protein>
    <recommendedName>
        <fullName evidence="5">Ubiquitin-like domain-containing protein</fullName>
    </recommendedName>
</protein>
<feature type="compositionally biased region" description="Low complexity" evidence="1">
    <location>
        <begin position="111"/>
        <end position="122"/>
    </location>
</feature>
<dbReference type="AlphaFoldDB" id="A0A086SU24"/>
<feature type="compositionally biased region" description="Low complexity" evidence="1">
    <location>
        <begin position="439"/>
        <end position="451"/>
    </location>
</feature>
<feature type="region of interest" description="Disordered" evidence="1">
    <location>
        <begin position="321"/>
        <end position="377"/>
    </location>
</feature>
<organism evidence="3 4">
    <name type="scientific">Hapsidospora chrysogenum (strain ATCC 11550 / CBS 779.69 / DSM 880 / IAM 14645 / JCM 23072 / IMI 49137)</name>
    <name type="common">Acremonium chrysogenum</name>
    <dbReference type="NCBI Taxonomy" id="857340"/>
    <lineage>
        <taxon>Eukaryota</taxon>
        <taxon>Fungi</taxon>
        <taxon>Dikarya</taxon>
        <taxon>Ascomycota</taxon>
        <taxon>Pezizomycotina</taxon>
        <taxon>Sordariomycetes</taxon>
        <taxon>Hypocreomycetidae</taxon>
        <taxon>Hypocreales</taxon>
        <taxon>Bionectriaceae</taxon>
        <taxon>Hapsidospora</taxon>
    </lineage>
</organism>
<evidence type="ECO:0000256" key="1">
    <source>
        <dbReference type="SAM" id="MobiDB-lite"/>
    </source>
</evidence>
<feature type="compositionally biased region" description="Basic and acidic residues" evidence="1">
    <location>
        <begin position="626"/>
        <end position="641"/>
    </location>
</feature>
<dbReference type="InterPro" id="IPR029071">
    <property type="entry name" value="Ubiquitin-like_domsf"/>
</dbReference>
<feature type="compositionally biased region" description="Low complexity" evidence="1">
    <location>
        <begin position="130"/>
        <end position="152"/>
    </location>
</feature>
<evidence type="ECO:0008006" key="5">
    <source>
        <dbReference type="Google" id="ProtNLM"/>
    </source>
</evidence>
<gene>
    <name evidence="3" type="ORF">ACRE_087050</name>
</gene>
<feature type="compositionally biased region" description="Low complexity" evidence="1">
    <location>
        <begin position="1"/>
        <end position="17"/>
    </location>
</feature>
<feature type="transmembrane region" description="Helical" evidence="2">
    <location>
        <begin position="517"/>
        <end position="540"/>
    </location>
</feature>
<dbReference type="InterPro" id="IPR039751">
    <property type="entry name" value="HERPUD1/2"/>
</dbReference>
<dbReference type="SUPFAM" id="SSF54236">
    <property type="entry name" value="Ubiquitin-like"/>
    <property type="match status" value="1"/>
</dbReference>
<dbReference type="HOGENOM" id="CLU_019096_1_0_1"/>
<feature type="compositionally biased region" description="Polar residues" evidence="1">
    <location>
        <begin position="418"/>
        <end position="428"/>
    </location>
</feature>
<feature type="region of interest" description="Disordered" evidence="1">
    <location>
        <begin position="1"/>
        <end position="20"/>
    </location>
</feature>
<comment type="caution">
    <text evidence="3">The sequence shown here is derived from an EMBL/GenBank/DDBJ whole genome shotgun (WGS) entry which is preliminary data.</text>
</comment>
<feature type="compositionally biased region" description="Pro residues" evidence="1">
    <location>
        <begin position="162"/>
        <end position="173"/>
    </location>
</feature>
<feature type="compositionally biased region" description="Low complexity" evidence="1">
    <location>
        <begin position="174"/>
        <end position="184"/>
    </location>
</feature>
<evidence type="ECO:0000313" key="3">
    <source>
        <dbReference type="EMBL" id="KFH40606.1"/>
    </source>
</evidence>
<sequence length="699" mass="74204">MSSESSSSGSGDPSSSSTPVEQLTVNLQVISPSVGVNRPLLFPDLAADTTIKQLKEKIRQALPLRPADEHQRLIHRGRALTLGTDTLLDILGQDAVRSGEQQTMHLVVREPPSSQPALAPSSVRAQSPSPARQPINPQRPNPAQAPLALQPPSGFPRWNPVQPTPGAFPPPGAAQPAPAANPIPDSAAAFQQQHNAMSSWLTHLQREAMNRAMANQNQRTRATMGMPGGHGPGQQEPHSGRASPALGHYYRETTGPNGQLYQVETIIRGPGPSQAGSGSGSTGGLSPAEVHSMLRSADMTQATAAMTNAMHRSASGASLHSLYNRPLNQPGVTTAAHPLSDSRAPSGRGTPDPGARSVSGVSQAHAAGAPTSQPRQGADVYIISSPEGPRALLVNNNTSETYYTPRLPIRPAAPRLSSMISPISTTPGTPLPGRDETQQHNAAQHGGQQPQEPAPNQPAQGHPPLPDGQADPDNPNEAGLPPLLMQMWPHIWLIFRLGVFIWFFTNPQSSWSRWFSVVGIAVFIFIVSIGALQSLADLAWRPMAQQLENMLPRLEQPQQRREGAQGQNRDPDPGDMAARLVAQRGNWLQGQIRRFERASLLFLASIAPGVAERHIANLEAEARAERQRREAEAAEAARRREEEEEGANADTNGEPSGAAAAASEPGQGPAASDSPSAEGQDGGAGREQGVQQPLNRVAA</sequence>
<feature type="region of interest" description="Disordered" evidence="1">
    <location>
        <begin position="554"/>
        <end position="576"/>
    </location>
</feature>
<dbReference type="PANTHER" id="PTHR12943">
    <property type="entry name" value="HOMOCYSTEINE-RESPONSIVE ENDOPLASMIC RETICULUM-RESIDENT UNIQUITIN-LIKE DOMAIN HERPUD PROTEIN FAMILY MEMBER"/>
    <property type="match status" value="1"/>
</dbReference>
<name>A0A086SU24_HAPC1</name>
<evidence type="ECO:0000313" key="4">
    <source>
        <dbReference type="Proteomes" id="UP000029964"/>
    </source>
</evidence>
<feature type="region of interest" description="Disordered" evidence="1">
    <location>
        <begin position="626"/>
        <end position="699"/>
    </location>
</feature>
<keyword evidence="2" id="KW-1133">Transmembrane helix</keyword>
<feature type="region of interest" description="Disordered" evidence="1">
    <location>
        <begin position="268"/>
        <end position="288"/>
    </location>
</feature>
<keyword evidence="4" id="KW-1185">Reference proteome</keyword>
<dbReference type="PANTHER" id="PTHR12943:SF27">
    <property type="entry name" value="HOMOCYSTEINE-INDUCED ENDOPLASMIC RETICULUM PROTEIN, ISOFORM A"/>
    <property type="match status" value="1"/>
</dbReference>
<dbReference type="Proteomes" id="UP000029964">
    <property type="component" value="Unassembled WGS sequence"/>
</dbReference>
<accession>A0A086SU24</accession>
<keyword evidence="2" id="KW-0472">Membrane</keyword>
<evidence type="ECO:0000256" key="2">
    <source>
        <dbReference type="SAM" id="Phobius"/>
    </source>
</evidence>
<feature type="region of interest" description="Disordered" evidence="1">
    <location>
        <begin position="413"/>
        <end position="478"/>
    </location>
</feature>
<feature type="compositionally biased region" description="Pro residues" evidence="1">
    <location>
        <begin position="452"/>
        <end position="466"/>
    </location>
</feature>
<feature type="compositionally biased region" description="Low complexity" evidence="1">
    <location>
        <begin position="653"/>
        <end position="672"/>
    </location>
</feature>
<dbReference type="GO" id="GO:0030968">
    <property type="term" value="P:endoplasmic reticulum unfolded protein response"/>
    <property type="evidence" value="ECO:0007669"/>
    <property type="project" value="TreeGrafter"/>
</dbReference>